<feature type="compositionally biased region" description="Basic and acidic residues" evidence="1">
    <location>
        <begin position="183"/>
        <end position="224"/>
    </location>
</feature>
<keyword evidence="4" id="KW-1185">Reference proteome</keyword>
<dbReference type="RefSeq" id="WP_195875026.1">
    <property type="nucleotide sequence ID" value="NZ_JADOEL010000003.1"/>
</dbReference>
<organism evidence="3 4">
    <name type="scientific">Herminiimonas contaminans</name>
    <dbReference type="NCBI Taxonomy" id="1111140"/>
    <lineage>
        <taxon>Bacteria</taxon>
        <taxon>Pseudomonadati</taxon>
        <taxon>Pseudomonadota</taxon>
        <taxon>Betaproteobacteria</taxon>
        <taxon>Burkholderiales</taxon>
        <taxon>Oxalobacteraceae</taxon>
        <taxon>Herminiimonas</taxon>
    </lineage>
</organism>
<dbReference type="Proteomes" id="UP000657372">
    <property type="component" value="Unassembled WGS sequence"/>
</dbReference>
<evidence type="ECO:0000313" key="4">
    <source>
        <dbReference type="Proteomes" id="UP000657372"/>
    </source>
</evidence>
<evidence type="ECO:0000256" key="1">
    <source>
        <dbReference type="SAM" id="MobiDB-lite"/>
    </source>
</evidence>
<feature type="signal peptide" evidence="2">
    <location>
        <begin position="1"/>
        <end position="22"/>
    </location>
</feature>
<evidence type="ECO:0008006" key="5">
    <source>
        <dbReference type="Google" id="ProtNLM"/>
    </source>
</evidence>
<feature type="chain" id="PRO_5045637041" description="Colicin import membrane protein" evidence="2">
    <location>
        <begin position="23"/>
        <end position="232"/>
    </location>
</feature>
<feature type="region of interest" description="Disordered" evidence="1">
    <location>
        <begin position="128"/>
        <end position="168"/>
    </location>
</feature>
<evidence type="ECO:0000313" key="3">
    <source>
        <dbReference type="EMBL" id="MBF8177284.1"/>
    </source>
</evidence>
<gene>
    <name evidence="3" type="ORF">IXC47_06290</name>
</gene>
<feature type="region of interest" description="Disordered" evidence="1">
    <location>
        <begin position="183"/>
        <end position="232"/>
    </location>
</feature>
<comment type="caution">
    <text evidence="3">The sequence shown here is derived from an EMBL/GenBank/DDBJ whole genome shotgun (WGS) entry which is preliminary data.</text>
</comment>
<accession>A0ABS0ETA7</accession>
<evidence type="ECO:0000256" key="2">
    <source>
        <dbReference type="SAM" id="SignalP"/>
    </source>
</evidence>
<feature type="compositionally biased region" description="Low complexity" evidence="1">
    <location>
        <begin position="131"/>
        <end position="144"/>
    </location>
</feature>
<name>A0ABS0ETA7_9BURK</name>
<proteinExistence type="predicted"/>
<reference evidence="3 4" key="1">
    <citation type="submission" date="2020-11" db="EMBL/GenBank/DDBJ databases">
        <title>WGS of Herminiimonas contaminans strain Marseille-Q4544 isolated from planarians Schmidtea mediterranea.</title>
        <authorList>
            <person name="Kangale L."/>
        </authorList>
    </citation>
    <scope>NUCLEOTIDE SEQUENCE [LARGE SCALE GENOMIC DNA]</scope>
    <source>
        <strain evidence="3 4">Marseille-Q4544</strain>
    </source>
</reference>
<keyword evidence="2" id="KW-0732">Signal</keyword>
<protein>
    <recommendedName>
        <fullName evidence="5">Colicin import membrane protein</fullName>
    </recommendedName>
</protein>
<sequence>MKYIFPTCLGATFLLAGNLVFAQPAPVAAETPDHVYLPKELIERYPADSIKSNEVAERAVEEVNKTRADIEARFVADQKACYKVFFTTSCLDKIKEQRRLDLVSIKPIELEANSYIRHAKVDERDRRLAEKNAQNAAKAAANADKPVDERTAKDGPGAAEEAQRKARAEAYAKRNAEYAEKQRLLKENEAADAQKRAENVQRYEEKVRAAEEKQKEIARKKAEKANVPAAKP</sequence>
<dbReference type="EMBL" id="JADOEL010000003">
    <property type="protein sequence ID" value="MBF8177284.1"/>
    <property type="molecule type" value="Genomic_DNA"/>
</dbReference>